<feature type="transmembrane region" description="Helical" evidence="1">
    <location>
        <begin position="292"/>
        <end position="312"/>
    </location>
</feature>
<dbReference type="STRING" id="1843580.A7D17_02620"/>
<evidence type="ECO:0000313" key="3">
    <source>
        <dbReference type="EMBL" id="OAG68077.1"/>
    </source>
</evidence>
<feature type="transmembrane region" description="Helical" evidence="1">
    <location>
        <begin position="12"/>
        <end position="33"/>
    </location>
</feature>
<feature type="transmembrane region" description="Helical" evidence="1">
    <location>
        <begin position="182"/>
        <end position="205"/>
    </location>
</feature>
<feature type="transmembrane region" description="Helical" evidence="1">
    <location>
        <begin position="318"/>
        <end position="339"/>
    </location>
</feature>
<feature type="transmembrane region" description="Helical" evidence="1">
    <location>
        <begin position="127"/>
        <end position="143"/>
    </location>
</feature>
<proteinExistence type="predicted"/>
<gene>
    <name evidence="3" type="ORF">A7D17_02620</name>
    <name evidence="2" type="ORF">VB146_00660</name>
</gene>
<keyword evidence="1" id="KW-1133">Transmembrane helix</keyword>
<reference evidence="3 4" key="1">
    <citation type="submission" date="2016-05" db="EMBL/GenBank/DDBJ databases">
        <title>Pathogenic, phenotypic and molecular characterisation of Xanthomonas nasturtii sp. nov. and Xanthomonas floridensis sp. nov., new species of Xanthomonas associated with watercress production in Florida.</title>
        <authorList>
            <person name="Vicente J.G."/>
            <person name="Rothwell S."/>
            <person name="Holub E.B."/>
            <person name="Studholme D.J."/>
        </authorList>
    </citation>
    <scope>NUCLEOTIDE SEQUENCE [LARGE SCALE GENOMIC DNA]</scope>
    <source>
        <strain evidence="3 4">WHRI 8848</strain>
    </source>
</reference>
<keyword evidence="1" id="KW-0812">Transmembrane</keyword>
<evidence type="ECO:0000313" key="2">
    <source>
        <dbReference type="EMBL" id="MEA5122400.1"/>
    </source>
</evidence>
<feature type="transmembrane region" description="Helical" evidence="1">
    <location>
        <begin position="53"/>
        <end position="73"/>
    </location>
</feature>
<dbReference type="EMBL" id="JAYFSO010000001">
    <property type="protein sequence ID" value="MEA5122400.1"/>
    <property type="molecule type" value="Genomic_DNA"/>
</dbReference>
<accession>A0A1A9MEK1</accession>
<keyword evidence="5" id="KW-1185">Reference proteome</keyword>
<evidence type="ECO:0000256" key="1">
    <source>
        <dbReference type="SAM" id="Phobius"/>
    </source>
</evidence>
<feature type="transmembrane region" description="Helical" evidence="1">
    <location>
        <begin position="394"/>
        <end position="415"/>
    </location>
</feature>
<feature type="transmembrane region" description="Helical" evidence="1">
    <location>
        <begin position="226"/>
        <end position="246"/>
    </location>
</feature>
<dbReference type="OrthoDB" id="6009269at2"/>
<protein>
    <submittedName>
        <fullName evidence="2">MFS transporter</fullName>
    </submittedName>
</protein>
<reference evidence="2 5" key="2">
    <citation type="submission" date="2023-12" db="EMBL/GenBank/DDBJ databases">
        <title>Genome sequencing of Xanthomonas floridensis.</title>
        <authorList>
            <person name="Greer S."/>
            <person name="Harrison J."/>
            <person name="Grant M."/>
            <person name="Vicente J."/>
            <person name="Studholme D."/>
        </authorList>
    </citation>
    <scope>NUCLEOTIDE SEQUENCE [LARGE SCALE GENOMIC DNA]</scope>
    <source>
        <strain evidence="2 5">WHRI 8848</strain>
    </source>
</reference>
<dbReference type="RefSeq" id="WP_064508664.1">
    <property type="nucleotide sequence ID" value="NZ_JAYFSN010000004.1"/>
</dbReference>
<evidence type="ECO:0000313" key="5">
    <source>
        <dbReference type="Proteomes" id="UP001303614"/>
    </source>
</evidence>
<feature type="transmembrane region" description="Helical" evidence="1">
    <location>
        <begin position="359"/>
        <end position="382"/>
    </location>
</feature>
<comment type="caution">
    <text evidence="3">The sequence shown here is derived from an EMBL/GenBank/DDBJ whole genome shotgun (WGS) entry which is preliminary data.</text>
</comment>
<dbReference type="EMBL" id="LXNG01000012">
    <property type="protein sequence ID" value="OAG68077.1"/>
    <property type="molecule type" value="Genomic_DNA"/>
</dbReference>
<feature type="transmembrane region" description="Helical" evidence="1">
    <location>
        <begin position="266"/>
        <end position="285"/>
    </location>
</feature>
<dbReference type="AlphaFoldDB" id="A0A1A9MEK1"/>
<name>A0A1A9MEK1_9XANT</name>
<dbReference type="Proteomes" id="UP000077659">
    <property type="component" value="Unassembled WGS sequence"/>
</dbReference>
<dbReference type="Proteomes" id="UP001303614">
    <property type="component" value="Unassembled WGS sequence"/>
</dbReference>
<dbReference type="SUPFAM" id="SSF103473">
    <property type="entry name" value="MFS general substrate transporter"/>
    <property type="match status" value="1"/>
</dbReference>
<dbReference type="Gene3D" id="1.20.1250.20">
    <property type="entry name" value="MFS general substrate transporter like domains"/>
    <property type="match status" value="1"/>
</dbReference>
<sequence length="437" mass="45428">MHTPTAPPQLPTLPLSAMLAYTAAHFGKSLLWYTGELLLIFALTEYVQLSATAAGMTVAAGLVVSAVMGLLAAGRWQGSSSLAWAGRAQWRGIAIAAVAMALLFLAPLLPAATRLACVLLFSLPFRAAYAVGDVAQNTLLGLGRWPWRGAKGISALRLVGSGLAALSVSATIGLLVHSRPSAGAPVAMTVVVAVSTLAMLTAGWLRHTLQPHAPYVAGPQAHAPNAGLHRACWLPLMVIAALSLALPTFTKLAPYLAQTLLPSPRWGSAILISYAVGTVAIQPLAARLQTRALQRLGCSGFALVVFGLLFAMQTMRGVWPDAALAFGMGMAAGSAGQWVWARHAELSIRHAPAQQARGFALLTAAAQIALALGSVLIGLLLHLNKDHGADHAQLAWSMAIGPMLCGAACMLLACINSSCMTSGQKPPAERAAMPHRV</sequence>
<feature type="transmembrane region" description="Helical" evidence="1">
    <location>
        <begin position="93"/>
        <end position="121"/>
    </location>
</feature>
<keyword evidence="1" id="KW-0472">Membrane</keyword>
<feature type="transmembrane region" description="Helical" evidence="1">
    <location>
        <begin position="155"/>
        <end position="176"/>
    </location>
</feature>
<evidence type="ECO:0000313" key="4">
    <source>
        <dbReference type="Proteomes" id="UP000077659"/>
    </source>
</evidence>
<organism evidence="3 4">
    <name type="scientific">Xanthomonas floridensis</name>
    <dbReference type="NCBI Taxonomy" id="1843580"/>
    <lineage>
        <taxon>Bacteria</taxon>
        <taxon>Pseudomonadati</taxon>
        <taxon>Pseudomonadota</taxon>
        <taxon>Gammaproteobacteria</taxon>
        <taxon>Lysobacterales</taxon>
        <taxon>Lysobacteraceae</taxon>
        <taxon>Xanthomonas</taxon>
    </lineage>
</organism>
<dbReference type="InterPro" id="IPR036259">
    <property type="entry name" value="MFS_trans_sf"/>
</dbReference>